<feature type="region of interest" description="Disordered" evidence="2">
    <location>
        <begin position="822"/>
        <end position="854"/>
    </location>
</feature>
<dbReference type="AlphaFoldDB" id="A0A9P4T431"/>
<dbReference type="InterPro" id="IPR012337">
    <property type="entry name" value="RNaseH-like_sf"/>
</dbReference>
<accession>A0A9P4T431</accession>
<name>A0A9P4T431_CURKU</name>
<dbReference type="GO" id="GO:0004523">
    <property type="term" value="F:RNA-DNA hybrid ribonuclease activity"/>
    <property type="evidence" value="ECO:0007669"/>
    <property type="project" value="InterPro"/>
</dbReference>
<dbReference type="SMART" id="SM00212">
    <property type="entry name" value="UBCc"/>
    <property type="match status" value="1"/>
</dbReference>
<dbReference type="InterPro" id="IPR002156">
    <property type="entry name" value="RNaseH_domain"/>
</dbReference>
<gene>
    <name evidence="5" type="ORF">E8E13_002503</name>
</gene>
<keyword evidence="6" id="KW-1185">Reference proteome</keyword>
<evidence type="ECO:0000313" key="5">
    <source>
        <dbReference type="EMBL" id="KAF2993892.1"/>
    </source>
</evidence>
<dbReference type="GO" id="GO:0003676">
    <property type="term" value="F:nucleic acid binding"/>
    <property type="evidence" value="ECO:0007669"/>
    <property type="project" value="InterPro"/>
</dbReference>
<feature type="domain" description="UBC core" evidence="3">
    <location>
        <begin position="12"/>
        <end position="158"/>
    </location>
</feature>
<feature type="compositionally biased region" description="Acidic residues" evidence="2">
    <location>
        <begin position="928"/>
        <end position="937"/>
    </location>
</feature>
<proteinExistence type="predicted"/>
<dbReference type="InterPro" id="IPR016135">
    <property type="entry name" value="UBQ-conjugating_enzyme/RWD"/>
</dbReference>
<dbReference type="SUPFAM" id="SSF54495">
    <property type="entry name" value="UBC-like"/>
    <property type="match status" value="1"/>
</dbReference>
<protein>
    <recommendedName>
        <fullName evidence="7">UBC core domain-containing protein</fullName>
    </recommendedName>
</protein>
<sequence length="947" mass="105229">MAPSDRAFAPSALQRRLLNDIAEVQQYPYPNIHLHVDDADFRKACLILSTEAYGPLHLLIEFGSDYPLHAPSVTIQSPIVHPNIFGTYICATILNTTEGWTPAYTLKGVLIQLLSFFTSESLEQDHGGGSVNLLGYRRHNALQRYWWENCGSNDYCCNRCGFKPEWVPTQGNNPAAKLPAALPSTVSKLLSLPDEIVLMMLEEMPTKDILVLADAVPVIKRTMTSYGFIRTRELQCFVLKKSYMVAKLGIGISVIGGGKPVLRSEFDLLSQEAFFQHDVRRSVQGVEFQKWLPLPLSRRHWNSVKGNVGACLKGIRSFAKMRSSEPCDIGVLYNLMNNVVVQFSADAEKNFRQPDGRSTLNHASEKAVEAYSATFHLLLCLATEQGEIVQAANKMIARFLQGPRSKKHFPDLGHLLVASLISEQGLTEPLIFAIIKEAILRNVVWMLDTKGANMAELAYLEPSPVSEYRLVKTFEASRTSYRLLMFLKLFSSSARPSNKSLTSIRDELFDNHGIIPGASVNMAHRIREIRDINGFPGFLRAMGIQTLPGKSEFTTFLRRTVTDSVTAGYSVMPLSQSQLYMIRKKDGGRRHQLNECMTRSKKESKTRKAFVAHKAPKDGKDTTVGPSKVLLRLRSEFQSIKSKTKLRRDRLCHELIGSGRKFAGTIIIPSNEAARSDDESRLSDIQTNNGFLGAGLVSYKSGKQQKKAYELGEVSRGNAQDAEMYAIAAALYLAKGSVQKKGTKFKLLRIYTDSQASLLSLQTGKNLCIGPLHHGFFALKEMFDAAEWLVEQGVRVELIWVKGHDKSEGNKMADQQATNAILKQRGPRKQRKAQAQAQASAPKTSPPNLPPVWKNLGQDWATEWVFRAHHGDMASSLNNHTLSNNSFEKATALLTFCTGSDALAKELKSIQDDDDADESLEPARDDNSESEDSELSELDAAATSSHA</sequence>
<dbReference type="PANTHER" id="PTHR24067">
    <property type="entry name" value="UBIQUITIN-CONJUGATING ENZYME E2"/>
    <property type="match status" value="1"/>
</dbReference>
<dbReference type="Pfam" id="PF00179">
    <property type="entry name" value="UQ_con"/>
    <property type="match status" value="1"/>
</dbReference>
<dbReference type="EMBL" id="SWKU01000046">
    <property type="protein sequence ID" value="KAF2993892.1"/>
    <property type="molecule type" value="Genomic_DNA"/>
</dbReference>
<dbReference type="Proteomes" id="UP000801428">
    <property type="component" value="Unassembled WGS sequence"/>
</dbReference>
<comment type="caution">
    <text evidence="5">The sequence shown here is derived from an EMBL/GenBank/DDBJ whole genome shotgun (WGS) entry which is preliminary data.</text>
</comment>
<dbReference type="Gene3D" id="3.10.110.10">
    <property type="entry name" value="Ubiquitin Conjugating Enzyme"/>
    <property type="match status" value="1"/>
</dbReference>
<dbReference type="SUPFAM" id="SSF53098">
    <property type="entry name" value="Ribonuclease H-like"/>
    <property type="match status" value="1"/>
</dbReference>
<evidence type="ECO:0008006" key="7">
    <source>
        <dbReference type="Google" id="ProtNLM"/>
    </source>
</evidence>
<dbReference type="PROSITE" id="PS50879">
    <property type="entry name" value="RNASE_H_1"/>
    <property type="match status" value="1"/>
</dbReference>
<feature type="compositionally biased region" description="Low complexity" evidence="2">
    <location>
        <begin position="833"/>
        <end position="843"/>
    </location>
</feature>
<feature type="region of interest" description="Disordered" evidence="2">
    <location>
        <begin position="598"/>
        <end position="623"/>
    </location>
</feature>
<feature type="region of interest" description="Disordered" evidence="2">
    <location>
        <begin position="908"/>
        <end position="947"/>
    </location>
</feature>
<evidence type="ECO:0000259" key="3">
    <source>
        <dbReference type="PROSITE" id="PS50127"/>
    </source>
</evidence>
<dbReference type="Gene3D" id="3.30.420.10">
    <property type="entry name" value="Ribonuclease H-like superfamily/Ribonuclease H"/>
    <property type="match status" value="1"/>
</dbReference>
<keyword evidence="1" id="KW-0833">Ubl conjugation pathway</keyword>
<organism evidence="5 6">
    <name type="scientific">Curvularia kusanoi</name>
    <name type="common">Cochliobolus kusanoi</name>
    <dbReference type="NCBI Taxonomy" id="90978"/>
    <lineage>
        <taxon>Eukaryota</taxon>
        <taxon>Fungi</taxon>
        <taxon>Dikarya</taxon>
        <taxon>Ascomycota</taxon>
        <taxon>Pezizomycotina</taxon>
        <taxon>Dothideomycetes</taxon>
        <taxon>Pleosporomycetidae</taxon>
        <taxon>Pleosporales</taxon>
        <taxon>Pleosporineae</taxon>
        <taxon>Pleosporaceae</taxon>
        <taxon>Curvularia</taxon>
    </lineage>
</organism>
<dbReference type="InterPro" id="IPR050113">
    <property type="entry name" value="Ub_conjugating_enzyme"/>
</dbReference>
<dbReference type="OrthoDB" id="109543at2759"/>
<evidence type="ECO:0000256" key="2">
    <source>
        <dbReference type="SAM" id="MobiDB-lite"/>
    </source>
</evidence>
<dbReference type="PROSITE" id="PS50127">
    <property type="entry name" value="UBC_2"/>
    <property type="match status" value="1"/>
</dbReference>
<evidence type="ECO:0000256" key="1">
    <source>
        <dbReference type="ARBA" id="ARBA00022786"/>
    </source>
</evidence>
<feature type="compositionally biased region" description="Low complexity" evidence="2">
    <location>
        <begin position="938"/>
        <end position="947"/>
    </location>
</feature>
<dbReference type="Pfam" id="PF00075">
    <property type="entry name" value="RNase_H"/>
    <property type="match status" value="1"/>
</dbReference>
<feature type="domain" description="RNase H type-1" evidence="4">
    <location>
        <begin position="668"/>
        <end position="822"/>
    </location>
</feature>
<evidence type="ECO:0000313" key="6">
    <source>
        <dbReference type="Proteomes" id="UP000801428"/>
    </source>
</evidence>
<evidence type="ECO:0000259" key="4">
    <source>
        <dbReference type="PROSITE" id="PS50879"/>
    </source>
</evidence>
<dbReference type="InterPro" id="IPR000608">
    <property type="entry name" value="UBC"/>
</dbReference>
<reference evidence="5" key="1">
    <citation type="submission" date="2019-04" db="EMBL/GenBank/DDBJ databases">
        <title>Sequencing of skin fungus with MAO and IRED activity.</title>
        <authorList>
            <person name="Marsaioli A.J."/>
            <person name="Bonatto J.M.C."/>
            <person name="Reis Junior O."/>
        </authorList>
    </citation>
    <scope>NUCLEOTIDE SEQUENCE</scope>
    <source>
        <strain evidence="5">30M1</strain>
    </source>
</reference>
<dbReference type="InterPro" id="IPR036397">
    <property type="entry name" value="RNaseH_sf"/>
</dbReference>